<gene>
    <name evidence="1" type="ORF">VitviT2T_001644</name>
</gene>
<protein>
    <submittedName>
        <fullName evidence="1">Uncharacterized protein</fullName>
    </submittedName>
</protein>
<organism evidence="1 2">
    <name type="scientific">Vitis vinifera</name>
    <name type="common">Grape</name>
    <dbReference type="NCBI Taxonomy" id="29760"/>
    <lineage>
        <taxon>Eukaryota</taxon>
        <taxon>Viridiplantae</taxon>
        <taxon>Streptophyta</taxon>
        <taxon>Embryophyta</taxon>
        <taxon>Tracheophyta</taxon>
        <taxon>Spermatophyta</taxon>
        <taxon>Magnoliopsida</taxon>
        <taxon>eudicotyledons</taxon>
        <taxon>Gunneridae</taxon>
        <taxon>Pentapetalae</taxon>
        <taxon>rosids</taxon>
        <taxon>Vitales</taxon>
        <taxon>Vitaceae</taxon>
        <taxon>Viteae</taxon>
        <taxon>Vitis</taxon>
    </lineage>
</organism>
<evidence type="ECO:0000313" key="1">
    <source>
        <dbReference type="EMBL" id="WJZ81827.1"/>
    </source>
</evidence>
<name>A0ABY9BGY4_VITVI</name>
<keyword evidence="2" id="KW-1185">Reference proteome</keyword>
<proteinExistence type="predicted"/>
<dbReference type="EMBL" id="CP126648">
    <property type="protein sequence ID" value="WJZ81827.1"/>
    <property type="molecule type" value="Genomic_DNA"/>
</dbReference>
<accession>A0ABY9BGY4</accession>
<dbReference type="Proteomes" id="UP001227230">
    <property type="component" value="Chromosome 1"/>
</dbReference>
<sequence>MVGYNILPKAGHRDDVSSLEVFVVDSMLVGRRFNLGYMLIRHMADSRDHKTAFLPYGMILTEIFKHFKVPMDDEVDFSRPIATDTYNKSTIRSMGYREVGGVWIPKARNEDEEEAEDEMNGMDQSLSLSQMFNSPLVGSLGRGLFCAQVVWRLYPLLLGSLARNWMISGLILRPPMMSCEVHLDTLMDALDIRGEVQQSRFDQMLEFLRCHFPPPSASF</sequence>
<reference evidence="1 2" key="1">
    <citation type="journal article" date="2023" name="Hortic Res">
        <title>The complete reference genome for grapevine (Vitis vinifera L.) genetics and breeding.</title>
        <authorList>
            <person name="Shi X."/>
            <person name="Cao S."/>
            <person name="Wang X."/>
            <person name="Huang S."/>
            <person name="Wang Y."/>
            <person name="Liu Z."/>
            <person name="Liu W."/>
            <person name="Leng X."/>
            <person name="Peng Y."/>
            <person name="Wang N."/>
            <person name="Wang Y."/>
            <person name="Ma Z."/>
            <person name="Xu X."/>
            <person name="Zhang F."/>
            <person name="Xue H."/>
            <person name="Zhong H."/>
            <person name="Wang Y."/>
            <person name="Zhang K."/>
            <person name="Velt A."/>
            <person name="Avia K."/>
            <person name="Holtgrawe D."/>
            <person name="Grimplet J."/>
            <person name="Matus J.T."/>
            <person name="Ware D."/>
            <person name="Wu X."/>
            <person name="Wang H."/>
            <person name="Liu C."/>
            <person name="Fang Y."/>
            <person name="Rustenholz C."/>
            <person name="Cheng Z."/>
            <person name="Xiao H."/>
            <person name="Zhou Y."/>
        </authorList>
    </citation>
    <scope>NUCLEOTIDE SEQUENCE [LARGE SCALE GENOMIC DNA]</scope>
    <source>
        <strain evidence="2">cv. Pinot noir / PN40024</strain>
        <tissue evidence="1">Leaf</tissue>
    </source>
</reference>
<evidence type="ECO:0000313" key="2">
    <source>
        <dbReference type="Proteomes" id="UP001227230"/>
    </source>
</evidence>